<sequence>MQDYNAGNQFRHRNVNAGSSRVVFVGNIPYDLTEPQLIDIFKEVGPVVSFRLLFDRDTGKPKGFGFCTFQDAETAASAVRNLNGYDVGGRQLRIDFAESDKEDGPADRNRPDDQPRRRDQAPPVQPPQAQQQQPQVHQPPQQQVLPPQQPQATMQPQQSSVEVIGKTLASYTKAQMMELVSSLKLSVQTNPDVVRSLLTDNPQLTYAVFQALLVMNLVEPAAMQRILQSQAMNAQQSSMQARPPQVPVIPQQIPAVNPALMATPQMLPAAAPVAQMPTQAFVRPLTQQMPTQAQTPITPQLQPQLQQPHLTEMVQEQQKQLLLQVLSLTPEQINAMPPGQRNQILALRAQVLGGQQ</sequence>
<feature type="domain" description="RRM" evidence="5">
    <location>
        <begin position="21"/>
        <end position="99"/>
    </location>
</feature>
<dbReference type="InterPro" id="IPR038192">
    <property type="entry name" value="CSTF_C_sf"/>
</dbReference>
<dbReference type="Pfam" id="PF14327">
    <property type="entry name" value="CSTF2_hinge"/>
    <property type="match status" value="1"/>
</dbReference>
<dbReference type="Gene3D" id="3.30.70.330">
    <property type="match status" value="1"/>
</dbReference>
<feature type="compositionally biased region" description="Basic and acidic residues" evidence="4">
    <location>
        <begin position="96"/>
        <end position="120"/>
    </location>
</feature>
<accession>A0AAD5SLR0</accession>
<dbReference type="AlphaFoldDB" id="A0AAD5SLR0"/>
<dbReference type="SMART" id="SM00360">
    <property type="entry name" value="RRM"/>
    <property type="match status" value="1"/>
</dbReference>
<dbReference type="Gene3D" id="1.10.20.70">
    <property type="entry name" value="Transcription termination and cleavage factor, C-terminal domain"/>
    <property type="match status" value="1"/>
</dbReference>
<comment type="caution">
    <text evidence="6">The sequence shown here is derived from an EMBL/GenBank/DDBJ whole genome shotgun (WGS) entry which is preliminary data.</text>
</comment>
<organism evidence="6 7">
    <name type="scientific">Rhizophlyctis rosea</name>
    <dbReference type="NCBI Taxonomy" id="64517"/>
    <lineage>
        <taxon>Eukaryota</taxon>
        <taxon>Fungi</taxon>
        <taxon>Fungi incertae sedis</taxon>
        <taxon>Chytridiomycota</taxon>
        <taxon>Chytridiomycota incertae sedis</taxon>
        <taxon>Chytridiomycetes</taxon>
        <taxon>Rhizophlyctidales</taxon>
        <taxon>Rhizophlyctidaceae</taxon>
        <taxon>Rhizophlyctis</taxon>
    </lineage>
</organism>
<dbReference type="Pfam" id="PF14304">
    <property type="entry name" value="CSTF_C"/>
    <property type="match status" value="1"/>
</dbReference>
<keyword evidence="7" id="KW-1185">Reference proteome</keyword>
<dbReference type="GO" id="GO:0003729">
    <property type="term" value="F:mRNA binding"/>
    <property type="evidence" value="ECO:0007669"/>
    <property type="project" value="TreeGrafter"/>
</dbReference>
<evidence type="ECO:0000256" key="4">
    <source>
        <dbReference type="SAM" id="MobiDB-lite"/>
    </source>
</evidence>
<protein>
    <recommendedName>
        <fullName evidence="5">RRM domain-containing protein</fullName>
    </recommendedName>
</protein>
<dbReference type="Gene3D" id="1.25.40.630">
    <property type="match status" value="1"/>
</dbReference>
<feature type="compositionally biased region" description="Low complexity" evidence="4">
    <location>
        <begin position="127"/>
        <end position="158"/>
    </location>
</feature>
<dbReference type="PANTHER" id="PTHR45735">
    <property type="entry name" value="CLEAVAGE STIMULATION FACTOR SUBUNIT 2"/>
    <property type="match status" value="1"/>
</dbReference>
<comment type="subcellular location">
    <subcellularLocation>
        <location evidence="1">Nucleus</location>
    </subcellularLocation>
</comment>
<dbReference type="EMBL" id="JADGJD010000006">
    <property type="protein sequence ID" value="KAJ3057311.1"/>
    <property type="molecule type" value="Genomic_DNA"/>
</dbReference>
<evidence type="ECO:0000313" key="6">
    <source>
        <dbReference type="EMBL" id="KAJ3057311.1"/>
    </source>
</evidence>
<dbReference type="Proteomes" id="UP001212841">
    <property type="component" value="Unassembled WGS sequence"/>
</dbReference>
<dbReference type="CDD" id="cd12398">
    <property type="entry name" value="RRM_CSTF2_RNA15_like"/>
    <property type="match status" value="1"/>
</dbReference>
<dbReference type="SUPFAM" id="SSF54928">
    <property type="entry name" value="RNA-binding domain, RBD"/>
    <property type="match status" value="1"/>
</dbReference>
<gene>
    <name evidence="6" type="ORF">HK097_009264</name>
</gene>
<dbReference type="PROSITE" id="PS50102">
    <property type="entry name" value="RRM"/>
    <property type="match status" value="1"/>
</dbReference>
<dbReference type="InterPro" id="IPR000504">
    <property type="entry name" value="RRM_dom"/>
</dbReference>
<dbReference type="GO" id="GO:0031124">
    <property type="term" value="P:mRNA 3'-end processing"/>
    <property type="evidence" value="ECO:0007669"/>
    <property type="project" value="InterPro"/>
</dbReference>
<dbReference type="InterPro" id="IPR026896">
    <property type="entry name" value="CSTF_C"/>
</dbReference>
<name>A0AAD5SLR0_9FUNG</name>
<evidence type="ECO:0000256" key="3">
    <source>
        <dbReference type="PROSITE-ProRule" id="PRU00176"/>
    </source>
</evidence>
<keyword evidence="2" id="KW-0539">Nucleus</keyword>
<feature type="region of interest" description="Disordered" evidence="4">
    <location>
        <begin position="96"/>
        <end position="159"/>
    </location>
</feature>
<dbReference type="PANTHER" id="PTHR45735:SF2">
    <property type="entry name" value="CLEAVAGE STIMULATION FACTOR SUBUNIT 2"/>
    <property type="match status" value="1"/>
</dbReference>
<evidence type="ECO:0000256" key="1">
    <source>
        <dbReference type="ARBA" id="ARBA00004123"/>
    </source>
</evidence>
<proteinExistence type="predicted"/>
<evidence type="ECO:0000313" key="7">
    <source>
        <dbReference type="Proteomes" id="UP001212841"/>
    </source>
</evidence>
<evidence type="ECO:0000256" key="2">
    <source>
        <dbReference type="ARBA" id="ARBA00023242"/>
    </source>
</evidence>
<dbReference type="InterPro" id="IPR025742">
    <property type="entry name" value="CSTF2_hinge"/>
</dbReference>
<keyword evidence="3" id="KW-0694">RNA-binding</keyword>
<reference evidence="6" key="1">
    <citation type="submission" date="2020-05" db="EMBL/GenBank/DDBJ databases">
        <title>Phylogenomic resolution of chytrid fungi.</title>
        <authorList>
            <person name="Stajich J.E."/>
            <person name="Amses K."/>
            <person name="Simmons R."/>
            <person name="Seto K."/>
            <person name="Myers J."/>
            <person name="Bonds A."/>
            <person name="Quandt C.A."/>
            <person name="Barry K."/>
            <person name="Liu P."/>
            <person name="Grigoriev I."/>
            <person name="Longcore J.E."/>
            <person name="James T.Y."/>
        </authorList>
    </citation>
    <scope>NUCLEOTIDE SEQUENCE</scope>
    <source>
        <strain evidence="6">JEL0318</strain>
    </source>
</reference>
<dbReference type="GO" id="GO:0005847">
    <property type="term" value="C:mRNA cleavage and polyadenylation specificity factor complex"/>
    <property type="evidence" value="ECO:0007669"/>
    <property type="project" value="TreeGrafter"/>
</dbReference>
<dbReference type="InterPro" id="IPR035979">
    <property type="entry name" value="RBD_domain_sf"/>
</dbReference>
<evidence type="ECO:0000259" key="5">
    <source>
        <dbReference type="PROSITE" id="PS50102"/>
    </source>
</evidence>
<dbReference type="InterPro" id="IPR012677">
    <property type="entry name" value="Nucleotide-bd_a/b_plait_sf"/>
</dbReference>
<dbReference type="Pfam" id="PF00076">
    <property type="entry name" value="RRM_1"/>
    <property type="match status" value="1"/>
</dbReference>